<evidence type="ECO:0000259" key="5">
    <source>
        <dbReference type="PROSITE" id="PS50977"/>
    </source>
</evidence>
<keyword evidence="1" id="KW-0805">Transcription regulation</keyword>
<protein>
    <submittedName>
        <fullName evidence="6">TetR/AcrR family transcriptional regulator</fullName>
    </submittedName>
</protein>
<reference evidence="6 7" key="1">
    <citation type="submission" date="2024-06" db="EMBL/GenBank/DDBJ databases">
        <authorList>
            <person name="Chen R.Y."/>
        </authorList>
    </citation>
    <scope>NUCLEOTIDE SEQUENCE [LARGE SCALE GENOMIC DNA]</scope>
    <source>
        <strain evidence="6 7">D2</strain>
    </source>
</reference>
<dbReference type="PROSITE" id="PS50977">
    <property type="entry name" value="HTH_TETR_2"/>
    <property type="match status" value="1"/>
</dbReference>
<dbReference type="PANTHER" id="PTHR47506:SF1">
    <property type="entry name" value="HTH-TYPE TRANSCRIPTIONAL REGULATOR YJDC"/>
    <property type="match status" value="1"/>
</dbReference>
<evidence type="ECO:0000313" key="7">
    <source>
        <dbReference type="Proteomes" id="UP001467690"/>
    </source>
</evidence>
<dbReference type="RefSeq" id="WP_143872372.1">
    <property type="nucleotide sequence ID" value="NZ_CP041660.1"/>
</dbReference>
<dbReference type="PROSITE" id="PS01081">
    <property type="entry name" value="HTH_TETR_1"/>
    <property type="match status" value="1"/>
</dbReference>
<keyword evidence="3" id="KW-0804">Transcription</keyword>
<dbReference type="InterPro" id="IPR001647">
    <property type="entry name" value="HTH_TetR"/>
</dbReference>
<evidence type="ECO:0000256" key="4">
    <source>
        <dbReference type="PROSITE-ProRule" id="PRU00335"/>
    </source>
</evidence>
<dbReference type="InterPro" id="IPR023772">
    <property type="entry name" value="DNA-bd_HTH_TetR-type_CS"/>
</dbReference>
<dbReference type="InterPro" id="IPR036271">
    <property type="entry name" value="Tet_transcr_reg_TetR-rel_C_sf"/>
</dbReference>
<evidence type="ECO:0000256" key="3">
    <source>
        <dbReference type="ARBA" id="ARBA00023163"/>
    </source>
</evidence>
<dbReference type="Gene3D" id="1.10.357.10">
    <property type="entry name" value="Tetracycline Repressor, domain 2"/>
    <property type="match status" value="1"/>
</dbReference>
<gene>
    <name evidence="6" type="ORF">ABS311_18840</name>
</gene>
<dbReference type="InterPro" id="IPR041586">
    <property type="entry name" value="PsrA_TetR_C"/>
</dbReference>
<dbReference type="PRINTS" id="PR00455">
    <property type="entry name" value="HTHTETR"/>
</dbReference>
<dbReference type="PANTHER" id="PTHR47506">
    <property type="entry name" value="TRANSCRIPTIONAL REGULATORY PROTEIN"/>
    <property type="match status" value="1"/>
</dbReference>
<feature type="DNA-binding region" description="H-T-H motif" evidence="4">
    <location>
        <begin position="27"/>
        <end position="46"/>
    </location>
</feature>
<evidence type="ECO:0000313" key="6">
    <source>
        <dbReference type="EMBL" id="MER2493935.1"/>
    </source>
</evidence>
<dbReference type="SUPFAM" id="SSF46689">
    <property type="entry name" value="Homeodomain-like"/>
    <property type="match status" value="1"/>
</dbReference>
<keyword evidence="7" id="KW-1185">Reference proteome</keyword>
<evidence type="ECO:0000256" key="2">
    <source>
        <dbReference type="ARBA" id="ARBA00023125"/>
    </source>
</evidence>
<name>A0ABV1RM32_9ALTE</name>
<organism evidence="6 7">
    <name type="scientific">Catenovulum sediminis</name>
    <dbReference type="NCBI Taxonomy" id="1740262"/>
    <lineage>
        <taxon>Bacteria</taxon>
        <taxon>Pseudomonadati</taxon>
        <taxon>Pseudomonadota</taxon>
        <taxon>Gammaproteobacteria</taxon>
        <taxon>Alteromonadales</taxon>
        <taxon>Alteromonadaceae</taxon>
        <taxon>Catenovulum</taxon>
    </lineage>
</organism>
<keyword evidence="2 4" id="KW-0238">DNA-binding</keyword>
<evidence type="ECO:0000256" key="1">
    <source>
        <dbReference type="ARBA" id="ARBA00023015"/>
    </source>
</evidence>
<dbReference type="SUPFAM" id="SSF48498">
    <property type="entry name" value="Tetracyclin repressor-like, C-terminal domain"/>
    <property type="match status" value="1"/>
</dbReference>
<dbReference type="EMBL" id="JBELOE010000280">
    <property type="protein sequence ID" value="MER2493935.1"/>
    <property type="molecule type" value="Genomic_DNA"/>
</dbReference>
<dbReference type="Proteomes" id="UP001467690">
    <property type="component" value="Unassembled WGS sequence"/>
</dbReference>
<dbReference type="InterPro" id="IPR009057">
    <property type="entry name" value="Homeodomain-like_sf"/>
</dbReference>
<comment type="caution">
    <text evidence="6">The sequence shown here is derived from an EMBL/GenBank/DDBJ whole genome shotgun (WGS) entry which is preliminary data.</text>
</comment>
<feature type="domain" description="HTH tetR-type" evidence="5">
    <location>
        <begin position="4"/>
        <end position="64"/>
    </location>
</feature>
<accession>A0ABV1RM32</accession>
<sequence length="208" mass="23401">MAKTDTKLRILESAEQLFATHGFTHTSLRQITTEANVNLASVNYHFGSKKSLIQSVLKRYLEIYMPLLHQNLNQIAPQKNEIEPVLQAFIKPLFELNKLGKQSPRNFMIMIGRGYSETQGHLRKYIVSEYGETVLLITHKFANALPNISAQELFWRLHFALGALVFVMSSSSALEEIAEADYAESATTEKIVNKIVPFLAAGLSCKSQ</sequence>
<proteinExistence type="predicted"/>
<dbReference type="Pfam" id="PF00440">
    <property type="entry name" value="TetR_N"/>
    <property type="match status" value="1"/>
</dbReference>
<dbReference type="Pfam" id="PF17939">
    <property type="entry name" value="TetR_C_30"/>
    <property type="match status" value="1"/>
</dbReference>